<dbReference type="EMBL" id="JAPWIE010000007">
    <property type="protein sequence ID" value="MCZ4552964.1"/>
    <property type="molecule type" value="Genomic_DNA"/>
</dbReference>
<feature type="coiled-coil region" evidence="19">
    <location>
        <begin position="23"/>
        <end position="79"/>
    </location>
</feature>
<evidence type="ECO:0000256" key="2">
    <source>
        <dbReference type="ARBA" id="ARBA00010377"/>
    </source>
</evidence>
<comment type="function">
    <text evidence="14">This fusion protein includes a component of the F(0) channel (subunit b) and of the F(1) subunit (subunit delta). Two copies of subunit b and one of delta together form the peripheral 'stator' stalk which links F(1) to F(0).</text>
</comment>
<evidence type="ECO:0000256" key="18">
    <source>
        <dbReference type="HAMAP-Rule" id="MF_01416"/>
    </source>
</evidence>
<dbReference type="InterPro" id="IPR002146">
    <property type="entry name" value="ATP_synth_b/b'su_bac/chlpt"/>
</dbReference>
<keyword evidence="8 17" id="KW-0375">Hydrogen ion transport</keyword>
<comment type="subunit">
    <text evidence="16 17">F-type ATPases have 2 components, F(1) - the catalytic core - and F(0) - the membrane proton channel. F(1) has five subunits: alpha(3), beta(3), gamma(1), delta(1), epsilon(1). F(0) has three main subunits: a(1), b(2) and c(10-14). The alpha and beta chains form an alternating ring which encloses part of the gamma chain. F(1) is attached to F(0) by a central stalk formed by the gamma and epsilon chains, while a peripheral stalk is formed by the delta and b chains.</text>
</comment>
<evidence type="ECO:0000256" key="4">
    <source>
        <dbReference type="ARBA" id="ARBA00022448"/>
    </source>
</evidence>
<gene>
    <name evidence="18" type="primary">atpH</name>
    <name evidence="17" type="synonym">atpF</name>
    <name evidence="20" type="ORF">O4213_23445</name>
</gene>
<evidence type="ECO:0000256" key="15">
    <source>
        <dbReference type="ARBA" id="ARBA00025198"/>
    </source>
</evidence>
<evidence type="ECO:0000256" key="5">
    <source>
        <dbReference type="ARBA" id="ARBA00022475"/>
    </source>
</evidence>
<dbReference type="NCBIfam" id="NF009967">
    <property type="entry name" value="PRK13430.1"/>
    <property type="match status" value="1"/>
</dbReference>
<evidence type="ECO:0000256" key="14">
    <source>
        <dbReference type="ARBA" id="ARBA00024925"/>
    </source>
</evidence>
<reference evidence="20" key="1">
    <citation type="submission" date="2022-12" db="EMBL/GenBank/DDBJ databases">
        <authorList>
            <person name="Krivoruchko A.V."/>
            <person name="Elkin A."/>
        </authorList>
    </citation>
    <scope>NUCLEOTIDE SEQUENCE</scope>
    <source>
        <strain evidence="20">IEGM 1388</strain>
    </source>
</reference>
<comment type="similarity">
    <text evidence="2">In the C-terminal section; belongs to the ATPase delta chain family.</text>
</comment>
<sequence>MSIFIGQLVGFAVVVFVFVKYILPVLRKTIAKQQETIAEQEAESERAKAKLAEAKDAHANALEQARAEASRIREEARGDSQAITEQMRVQADKEVKRIEEHGKAQVELNRQNLVRQLRGELGVASLDVAAELVREHLADPAAKSESVDRAISELEGMAGDEDSFDTTPASETVGTRSMRAVSRDSVRALARGFDEKASSLDDAALQTVAEDLSSVAALLVTNPVLRKHLSENTDSTEPKVALVDSLFAGKIADATLGVLKEAVAAKWSTAGDFSTAIERLSRLALLTVADRDGKISEVEDELFRLGRLLIAEPEFTRLLSDYHTPADGRIQLVDNVIGGKVTDHTKALVANAVRLQHGLTPIDVAIGEVAELAAARRGESVAHVIAASELTDEQTERLSAVLGRIYRREMSVQTEIDPQLLGGLKVLVADELIEGDIASRLTKASESLPK</sequence>
<dbReference type="Pfam" id="PF00213">
    <property type="entry name" value="OSCP"/>
    <property type="match status" value="1"/>
</dbReference>
<evidence type="ECO:0000313" key="21">
    <source>
        <dbReference type="Proteomes" id="UP001067235"/>
    </source>
</evidence>
<dbReference type="InterPro" id="IPR000711">
    <property type="entry name" value="ATPase_OSCP/dsu"/>
</dbReference>
<keyword evidence="9 17" id="KW-1133">Transmembrane helix</keyword>
<keyword evidence="12" id="KW-0511">Multifunctional enzyme</keyword>
<dbReference type="CDD" id="cd06503">
    <property type="entry name" value="ATP-synt_Fo_b"/>
    <property type="match status" value="1"/>
</dbReference>
<dbReference type="Gene3D" id="1.20.5.620">
    <property type="entry name" value="F1F0 ATP synthase subunit B, membrane domain"/>
    <property type="match status" value="1"/>
</dbReference>
<keyword evidence="5 17" id="KW-1003">Cell membrane</keyword>
<comment type="function">
    <text evidence="17">Component of the F(0) channel, it forms part of the peripheral stalk, linking F(1) to F(0).</text>
</comment>
<keyword evidence="19" id="KW-0175">Coiled coil</keyword>
<dbReference type="HAMAP" id="MF_01398">
    <property type="entry name" value="ATP_synth_b_bprime"/>
    <property type="match status" value="1"/>
</dbReference>
<evidence type="ECO:0000256" key="1">
    <source>
        <dbReference type="ARBA" id="ARBA00004162"/>
    </source>
</evidence>
<evidence type="ECO:0000256" key="10">
    <source>
        <dbReference type="ARBA" id="ARBA00023065"/>
    </source>
</evidence>
<dbReference type="NCBIfam" id="TIGR01145">
    <property type="entry name" value="ATP_synt_delta"/>
    <property type="match status" value="1"/>
</dbReference>
<evidence type="ECO:0000256" key="7">
    <source>
        <dbReference type="ARBA" id="ARBA00022692"/>
    </source>
</evidence>
<evidence type="ECO:0000313" key="20">
    <source>
        <dbReference type="EMBL" id="MCZ4552964.1"/>
    </source>
</evidence>
<comment type="caution">
    <text evidence="20">The sequence shown here is derived from an EMBL/GenBank/DDBJ whole genome shotgun (WGS) entry which is preliminary data.</text>
</comment>
<keyword evidence="11 17" id="KW-0472">Membrane</keyword>
<dbReference type="Pfam" id="PF00430">
    <property type="entry name" value="ATP-synt_B"/>
    <property type="match status" value="1"/>
</dbReference>
<evidence type="ECO:0000256" key="16">
    <source>
        <dbReference type="ARBA" id="ARBA00025830"/>
    </source>
</evidence>
<comment type="similarity">
    <text evidence="17">Belongs to the ATPase B chain family.</text>
</comment>
<organism evidence="20 21">
    <name type="scientific">Gordonia rubripertincta</name>
    <name type="common">Rhodococcus corallinus</name>
    <dbReference type="NCBI Taxonomy" id="36822"/>
    <lineage>
        <taxon>Bacteria</taxon>
        <taxon>Bacillati</taxon>
        <taxon>Actinomycetota</taxon>
        <taxon>Actinomycetes</taxon>
        <taxon>Mycobacteriales</taxon>
        <taxon>Gordoniaceae</taxon>
        <taxon>Gordonia</taxon>
    </lineage>
</organism>
<dbReference type="NCBIfam" id="NF009961">
    <property type="entry name" value="PRK13428.1"/>
    <property type="match status" value="1"/>
</dbReference>
<evidence type="ECO:0000256" key="13">
    <source>
        <dbReference type="ARBA" id="ARBA00023310"/>
    </source>
</evidence>
<name>A0ABT4N127_GORRU</name>
<keyword evidence="21" id="KW-1185">Reference proteome</keyword>
<protein>
    <recommendedName>
        <fullName evidence="17 18">Multifunctional fusion protein</fullName>
    </recommendedName>
    <domain>
        <recommendedName>
            <fullName evidence="17">ATP synthase subunit b</fullName>
        </recommendedName>
        <alternativeName>
            <fullName evidence="17">ATP synthase F(0) sector subunit b</fullName>
        </alternativeName>
        <alternativeName>
            <fullName evidence="17">ATPase subunit I</fullName>
        </alternativeName>
        <alternativeName>
            <fullName evidence="17">F-type ATPase subunit b</fullName>
            <shortName evidence="17">F-ATPase subunit b</shortName>
        </alternativeName>
    </domain>
    <domain>
        <recommendedName>
            <fullName evidence="18">ATP synthase subunit delta</fullName>
        </recommendedName>
        <alternativeName>
            <fullName evidence="18">ATP synthase F(1) sector subunit delta</fullName>
        </alternativeName>
        <alternativeName>
            <fullName evidence="18">F-type ATPase subunit delta</fullName>
            <shortName evidence="18">F-ATPase subunit delta</shortName>
        </alternativeName>
    </domain>
</protein>
<evidence type="ECO:0000256" key="6">
    <source>
        <dbReference type="ARBA" id="ARBA00022547"/>
    </source>
</evidence>
<comment type="function">
    <text evidence="15 17">F(1)F(0) ATP synthase produces ATP from ADP in the presence of a proton or sodium gradient. F-type ATPases consist of two structural domains, F(1) containing the extramembraneous catalytic core and F(0) containing the membrane proton channel, linked together by a central stalk and a peripheral stalk. During catalysis, ATP synthesis in the catalytic domain of F(1) is coupled via a rotary mechanism of the central stalk subunits to proton translocation.</text>
</comment>
<feature type="transmembrane region" description="Helical" evidence="17">
    <location>
        <begin position="6"/>
        <end position="23"/>
    </location>
</feature>
<proteinExistence type="inferred from homology"/>
<keyword evidence="7 17" id="KW-0812">Transmembrane</keyword>
<evidence type="ECO:0000256" key="19">
    <source>
        <dbReference type="SAM" id="Coils"/>
    </source>
</evidence>
<keyword evidence="18" id="KW-0139">CF(1)</keyword>
<keyword evidence="6 17" id="KW-0138">CF(0)</keyword>
<evidence type="ECO:0000256" key="8">
    <source>
        <dbReference type="ARBA" id="ARBA00022781"/>
    </source>
</evidence>
<dbReference type="PANTHER" id="PTHR11910">
    <property type="entry name" value="ATP SYNTHASE DELTA CHAIN"/>
    <property type="match status" value="1"/>
</dbReference>
<dbReference type="RefSeq" id="WP_301573563.1">
    <property type="nucleotide sequence ID" value="NZ_JAPWIE010000007.1"/>
</dbReference>
<evidence type="ECO:0000256" key="17">
    <source>
        <dbReference type="HAMAP-Rule" id="MF_01398"/>
    </source>
</evidence>
<comment type="subcellular location">
    <subcellularLocation>
        <location evidence="18">Cell membrane</location>
        <topology evidence="18">Peripheral membrane protein</topology>
    </subcellularLocation>
    <subcellularLocation>
        <location evidence="1 17">Cell membrane</location>
        <topology evidence="1 17">Single-pass membrane protein</topology>
    </subcellularLocation>
</comment>
<accession>A0ABT4N127</accession>
<keyword evidence="13 17" id="KW-0066">ATP synthesis</keyword>
<dbReference type="InterPro" id="IPR028987">
    <property type="entry name" value="ATP_synth_B-like_membr_sf"/>
</dbReference>
<dbReference type="HAMAP" id="MF_01416">
    <property type="entry name" value="ATP_synth_delta_bact"/>
    <property type="match status" value="1"/>
</dbReference>
<comment type="similarity">
    <text evidence="3">In the N-terminal section; belongs to the ATPase B chain family.</text>
</comment>
<evidence type="ECO:0000256" key="9">
    <source>
        <dbReference type="ARBA" id="ARBA00022989"/>
    </source>
</evidence>
<comment type="similarity">
    <text evidence="18">Belongs to the ATPase delta chain family.</text>
</comment>
<evidence type="ECO:0000256" key="12">
    <source>
        <dbReference type="ARBA" id="ARBA00023268"/>
    </source>
</evidence>
<dbReference type="SUPFAM" id="SSF81573">
    <property type="entry name" value="F1F0 ATP synthase subunit B, membrane domain"/>
    <property type="match status" value="1"/>
</dbReference>
<keyword evidence="4 17" id="KW-0813">Transport</keyword>
<keyword evidence="10 17" id="KW-0406">Ion transport</keyword>
<evidence type="ECO:0000256" key="11">
    <source>
        <dbReference type="ARBA" id="ARBA00023136"/>
    </source>
</evidence>
<comment type="function">
    <text evidence="18">This protein is part of the stalk that links CF(0) to CF(1). It either transmits conformational changes from CF(0) to CF(1) or is implicated in proton conduction.</text>
</comment>
<evidence type="ECO:0000256" key="3">
    <source>
        <dbReference type="ARBA" id="ARBA00010811"/>
    </source>
</evidence>
<dbReference type="Proteomes" id="UP001067235">
    <property type="component" value="Unassembled WGS sequence"/>
</dbReference>